<keyword evidence="2" id="KW-1185">Reference proteome</keyword>
<dbReference type="PROSITE" id="PS51257">
    <property type="entry name" value="PROKAR_LIPOPROTEIN"/>
    <property type="match status" value="1"/>
</dbReference>
<reference evidence="1 2" key="1">
    <citation type="submission" date="2017-06" db="EMBL/GenBank/DDBJ databases">
        <authorList>
            <person name="Kim H.J."/>
            <person name="Triplett B.A."/>
        </authorList>
    </citation>
    <scope>NUCLEOTIDE SEQUENCE [LARGE SCALE GENOMIC DNA]</scope>
    <source>
        <strain evidence="1 2">DSM 22179</strain>
    </source>
</reference>
<evidence type="ECO:0000313" key="2">
    <source>
        <dbReference type="Proteomes" id="UP000198122"/>
    </source>
</evidence>
<dbReference type="AlphaFoldDB" id="A0A212U0Z7"/>
<dbReference type="Proteomes" id="UP000198122">
    <property type="component" value="Unassembled WGS sequence"/>
</dbReference>
<evidence type="ECO:0000313" key="1">
    <source>
        <dbReference type="EMBL" id="SNC71935.1"/>
    </source>
</evidence>
<protein>
    <submittedName>
        <fullName evidence="1">Uncharacterized protein</fullName>
    </submittedName>
</protein>
<proteinExistence type="predicted"/>
<dbReference type="RefSeq" id="WP_015778992.1">
    <property type="nucleotide sequence ID" value="NZ_FYEZ01000002.1"/>
</dbReference>
<accession>A0A212U0Z7</accession>
<sequence length="148" mass="15667">MTPTSRRLLLLSGPAAVAMLLTGCSQHSDAERAEISAVVERRVSALPRLEKVRVTFLDGFDAGYALQVSAVRPATSSGQLVDAVREVLRVLVAVAEEHGLGDDLHLLVTVFDAPQSDGGTELPPADQTDLLGVGAGFRLATVRQHLES</sequence>
<organism evidence="1 2">
    <name type="scientific">Kytococcus aerolatus</name>
    <dbReference type="NCBI Taxonomy" id="592308"/>
    <lineage>
        <taxon>Bacteria</taxon>
        <taxon>Bacillati</taxon>
        <taxon>Actinomycetota</taxon>
        <taxon>Actinomycetes</taxon>
        <taxon>Micrococcales</taxon>
        <taxon>Kytococcaceae</taxon>
        <taxon>Kytococcus</taxon>
    </lineage>
</organism>
<name>A0A212U0Z7_9MICO</name>
<dbReference type="EMBL" id="FYEZ01000002">
    <property type="protein sequence ID" value="SNC71935.1"/>
    <property type="molecule type" value="Genomic_DNA"/>
</dbReference>
<gene>
    <name evidence="1" type="ORF">SAMN05445756_1667</name>
</gene>
<dbReference type="OrthoDB" id="9886383at2"/>